<dbReference type="FunFam" id="3.20.20.100:FF:000004">
    <property type="entry name" value="Oxidoreductase, aldo/keto reductase"/>
    <property type="match status" value="1"/>
</dbReference>
<evidence type="ECO:0000313" key="3">
    <source>
        <dbReference type="EMBL" id="CAB4538727.1"/>
    </source>
</evidence>
<dbReference type="PANTHER" id="PTHR43364">
    <property type="entry name" value="NADH-SPECIFIC METHYLGLYOXAL REDUCTASE-RELATED"/>
    <property type="match status" value="1"/>
</dbReference>
<proteinExistence type="predicted"/>
<dbReference type="SUPFAM" id="SSF51430">
    <property type="entry name" value="NAD(P)-linked oxidoreductase"/>
    <property type="match status" value="1"/>
</dbReference>
<dbReference type="Pfam" id="PF00248">
    <property type="entry name" value="Aldo_ket_red"/>
    <property type="match status" value="1"/>
</dbReference>
<dbReference type="GO" id="GO:0016491">
    <property type="term" value="F:oxidoreductase activity"/>
    <property type="evidence" value="ECO:0007669"/>
    <property type="project" value="UniProtKB-KW"/>
</dbReference>
<dbReference type="PROSITE" id="PS51257">
    <property type="entry name" value="PROKAR_LIPOPROTEIN"/>
    <property type="match status" value="1"/>
</dbReference>
<reference evidence="3" key="1">
    <citation type="submission" date="2020-05" db="EMBL/GenBank/DDBJ databases">
        <authorList>
            <person name="Chiriac C."/>
            <person name="Salcher M."/>
            <person name="Ghai R."/>
            <person name="Kavagutti S V."/>
        </authorList>
    </citation>
    <scope>NUCLEOTIDE SEQUENCE</scope>
</reference>
<dbReference type="InterPro" id="IPR023210">
    <property type="entry name" value="NADP_OxRdtase_dom"/>
</dbReference>
<sequence>MTDMTYRHLGDSGLMVSTVGLGCNNFGMRIDAAATERVVGAALEHGITMFDTSDSYGDSEIFLGKALGSRRDEIVLATKFGSDLRGANGPDWGARGSRRYIRKAVERSLSRLGTDYIDLYQLHMPDPSTPIEETLSALSDLVHEGKVRYIGNSNFAGWRIADADWIARTTGSVRFISAQNHYNLIERGAETDVLPACARFGLGQLPYFPLASGLLTGKYQRGVAAPADGRIAAWHMDSMLSDANFDKVDALSAFAVERGLSLLQVALGGLASRPTVASVIAGATSPEQIIANVEAGLWSPSADDLSAIEAALR</sequence>
<keyword evidence="1" id="KW-0560">Oxidoreductase</keyword>
<accession>A0A6J6BJD7</accession>
<evidence type="ECO:0000256" key="1">
    <source>
        <dbReference type="ARBA" id="ARBA00023002"/>
    </source>
</evidence>
<dbReference type="InterPro" id="IPR050523">
    <property type="entry name" value="AKR_Detox_Biosynth"/>
</dbReference>
<protein>
    <submittedName>
        <fullName evidence="3">Unannotated protein</fullName>
    </submittedName>
</protein>
<dbReference type="PANTHER" id="PTHR43364:SF4">
    <property type="entry name" value="NAD(P)-LINKED OXIDOREDUCTASE SUPERFAMILY PROTEIN"/>
    <property type="match status" value="1"/>
</dbReference>
<dbReference type="EMBL" id="CAEZXE010000013">
    <property type="protein sequence ID" value="CAB4669525.1"/>
    <property type="molecule type" value="Genomic_DNA"/>
</dbReference>
<evidence type="ECO:0000313" key="4">
    <source>
        <dbReference type="EMBL" id="CAB4553991.1"/>
    </source>
</evidence>
<organism evidence="3">
    <name type="scientific">freshwater metagenome</name>
    <dbReference type="NCBI Taxonomy" id="449393"/>
    <lineage>
        <taxon>unclassified sequences</taxon>
        <taxon>metagenomes</taxon>
        <taxon>ecological metagenomes</taxon>
    </lineage>
</organism>
<dbReference type="Gene3D" id="3.20.20.100">
    <property type="entry name" value="NADP-dependent oxidoreductase domain"/>
    <property type="match status" value="1"/>
</dbReference>
<dbReference type="AlphaFoldDB" id="A0A6J6BJD7"/>
<dbReference type="EMBL" id="CAEZVV010000026">
    <property type="protein sequence ID" value="CAB4640963.1"/>
    <property type="molecule type" value="Genomic_DNA"/>
</dbReference>
<dbReference type="EMBL" id="CAEZTG010000004">
    <property type="protein sequence ID" value="CAB4553991.1"/>
    <property type="molecule type" value="Genomic_DNA"/>
</dbReference>
<evidence type="ECO:0000313" key="6">
    <source>
        <dbReference type="EMBL" id="CAB4669525.1"/>
    </source>
</evidence>
<evidence type="ECO:0000313" key="5">
    <source>
        <dbReference type="EMBL" id="CAB4640963.1"/>
    </source>
</evidence>
<dbReference type="InterPro" id="IPR020471">
    <property type="entry name" value="AKR"/>
</dbReference>
<dbReference type="InterPro" id="IPR036812">
    <property type="entry name" value="NAD(P)_OxRdtase_dom_sf"/>
</dbReference>
<dbReference type="EMBL" id="CAEZSU010000003">
    <property type="protein sequence ID" value="CAB4538727.1"/>
    <property type="molecule type" value="Genomic_DNA"/>
</dbReference>
<dbReference type="PRINTS" id="PR00069">
    <property type="entry name" value="ALDKETRDTASE"/>
</dbReference>
<name>A0A6J6BJD7_9ZZZZ</name>
<gene>
    <name evidence="3" type="ORF">UFOPK1495_00061</name>
    <name evidence="4" type="ORF">UFOPK1603_00087</name>
    <name evidence="5" type="ORF">UFOPK2143_00649</name>
    <name evidence="6" type="ORF">UFOPK2350_00262</name>
</gene>
<feature type="domain" description="NADP-dependent oxidoreductase" evidence="2">
    <location>
        <begin position="19"/>
        <end position="311"/>
    </location>
</feature>
<evidence type="ECO:0000259" key="2">
    <source>
        <dbReference type="Pfam" id="PF00248"/>
    </source>
</evidence>
<dbReference type="GO" id="GO:0005829">
    <property type="term" value="C:cytosol"/>
    <property type="evidence" value="ECO:0007669"/>
    <property type="project" value="UniProtKB-ARBA"/>
</dbReference>